<dbReference type="PIRSF" id="PIRSF006060">
    <property type="entry name" value="AA_transporter"/>
    <property type="match status" value="1"/>
</dbReference>
<evidence type="ECO:0000256" key="3">
    <source>
        <dbReference type="ARBA" id="ARBA00022692"/>
    </source>
</evidence>
<dbReference type="GO" id="GO:0016020">
    <property type="term" value="C:membrane"/>
    <property type="evidence" value="ECO:0007669"/>
    <property type="project" value="UniProtKB-SubCell"/>
</dbReference>
<feature type="transmembrane region" description="Helical" evidence="6">
    <location>
        <begin position="194"/>
        <end position="216"/>
    </location>
</feature>
<feature type="transmembrane region" description="Helical" evidence="6">
    <location>
        <begin position="446"/>
        <end position="464"/>
    </location>
</feature>
<proteinExistence type="predicted"/>
<dbReference type="InParanoid" id="A0A136JI71"/>
<keyword evidence="4 6" id="KW-1133">Transmembrane helix</keyword>
<keyword evidence="8" id="KW-1185">Reference proteome</keyword>
<feature type="transmembrane region" description="Helical" evidence="6">
    <location>
        <begin position="238"/>
        <end position="255"/>
    </location>
</feature>
<dbReference type="EMBL" id="KQ964245">
    <property type="protein sequence ID" value="KXJ96816.1"/>
    <property type="molecule type" value="Genomic_DNA"/>
</dbReference>
<dbReference type="GO" id="GO:0022857">
    <property type="term" value="F:transmembrane transporter activity"/>
    <property type="evidence" value="ECO:0007669"/>
    <property type="project" value="InterPro"/>
</dbReference>
<sequence>MLSTKIEMTDLKRPAHEETTMSVADREAASYVEKQTRTRRLFSMPQIFCFSLMYMATWTGLGMNMFFALLNGGPAAFLFNFILAVCGAMAQALSMGELASLLPLAGAQYYWTFHFAPPKYKMLLTWLSGWATWIGYIGALAGVLNSTALLYEAAIQINNPGYESGGWHTAVIGIAILTFLTISNVWLFRLVPWFELIVGVLNIAFFFVTIAVLWVMSPRNPASMLVTTAKFSNWDSDFISWNVGMLTSVWMFVGLESVVHMGEETKNSKEAAPKAIIWALSTNGILGVIIIITLVICMPPLEDLIASPYPFFYLIETATGSKSIMTVLACGFCCISTGCSMSLYSSATRMTWAWARDGGLPYYFGHVDGTRRVPIRAVLLTCLVVTLLVLFNLNSSAFIALGAITSLSSFALSFTYAIVIGVILYVRSTTGMPESQWTIGRWGMPVNVFALVYTLYIMIWLPFPTDVPVTAATMNYSGPVFVGIMAVAMGGWFLWARKNWAGPNQAIVDFVLRSEGKQ</sequence>
<dbReference type="AlphaFoldDB" id="A0A136JI71"/>
<feature type="transmembrane region" description="Helical" evidence="6">
    <location>
        <begin position="397"/>
        <end position="426"/>
    </location>
</feature>
<dbReference type="PANTHER" id="PTHR45649:SF5">
    <property type="entry name" value="GABA TRANSPORTER (EUROFUNG)-RELATED"/>
    <property type="match status" value="1"/>
</dbReference>
<evidence type="ECO:0000256" key="2">
    <source>
        <dbReference type="ARBA" id="ARBA00022448"/>
    </source>
</evidence>
<dbReference type="InterPro" id="IPR002293">
    <property type="entry name" value="AA/rel_permease1"/>
</dbReference>
<feature type="transmembrane region" description="Helical" evidence="6">
    <location>
        <begin position="321"/>
        <end position="344"/>
    </location>
</feature>
<keyword evidence="3 6" id="KW-0812">Transmembrane</keyword>
<organism evidence="7 8">
    <name type="scientific">Microdochium bolleyi</name>
    <dbReference type="NCBI Taxonomy" id="196109"/>
    <lineage>
        <taxon>Eukaryota</taxon>
        <taxon>Fungi</taxon>
        <taxon>Dikarya</taxon>
        <taxon>Ascomycota</taxon>
        <taxon>Pezizomycotina</taxon>
        <taxon>Sordariomycetes</taxon>
        <taxon>Xylariomycetidae</taxon>
        <taxon>Xylariales</taxon>
        <taxon>Microdochiaceae</taxon>
        <taxon>Microdochium</taxon>
    </lineage>
</organism>
<evidence type="ECO:0000313" key="7">
    <source>
        <dbReference type="EMBL" id="KXJ96816.1"/>
    </source>
</evidence>
<evidence type="ECO:0000256" key="4">
    <source>
        <dbReference type="ARBA" id="ARBA00022989"/>
    </source>
</evidence>
<dbReference type="Gene3D" id="1.20.1740.10">
    <property type="entry name" value="Amino acid/polyamine transporter I"/>
    <property type="match status" value="1"/>
</dbReference>
<evidence type="ECO:0000256" key="1">
    <source>
        <dbReference type="ARBA" id="ARBA00004141"/>
    </source>
</evidence>
<feature type="transmembrane region" description="Helical" evidence="6">
    <location>
        <begin position="476"/>
        <end position="495"/>
    </location>
</feature>
<dbReference type="PANTHER" id="PTHR45649">
    <property type="entry name" value="AMINO-ACID PERMEASE BAT1"/>
    <property type="match status" value="1"/>
</dbReference>
<feature type="transmembrane region" description="Helical" evidence="6">
    <location>
        <begin position="165"/>
        <end position="187"/>
    </location>
</feature>
<accession>A0A136JI71</accession>
<feature type="transmembrane region" description="Helical" evidence="6">
    <location>
        <begin position="76"/>
        <end position="102"/>
    </location>
</feature>
<feature type="transmembrane region" description="Helical" evidence="6">
    <location>
        <begin position="373"/>
        <end position="391"/>
    </location>
</feature>
<dbReference type="Proteomes" id="UP000070501">
    <property type="component" value="Unassembled WGS sequence"/>
</dbReference>
<name>A0A136JI71_9PEZI</name>
<dbReference type="STRING" id="196109.A0A136JI71"/>
<feature type="transmembrane region" description="Helical" evidence="6">
    <location>
        <begin position="47"/>
        <end position="70"/>
    </location>
</feature>
<evidence type="ECO:0000256" key="6">
    <source>
        <dbReference type="SAM" id="Phobius"/>
    </source>
</evidence>
<evidence type="ECO:0000256" key="5">
    <source>
        <dbReference type="ARBA" id="ARBA00023136"/>
    </source>
</evidence>
<keyword evidence="5 6" id="KW-0472">Membrane</keyword>
<evidence type="ECO:0000313" key="8">
    <source>
        <dbReference type="Proteomes" id="UP000070501"/>
    </source>
</evidence>
<keyword evidence="2" id="KW-0813">Transport</keyword>
<dbReference type="Pfam" id="PF13520">
    <property type="entry name" value="AA_permease_2"/>
    <property type="match status" value="1"/>
</dbReference>
<dbReference type="OrthoDB" id="10054429at2759"/>
<feature type="transmembrane region" description="Helical" evidence="6">
    <location>
        <begin position="123"/>
        <end position="145"/>
    </location>
</feature>
<reference evidence="8" key="1">
    <citation type="submission" date="2016-02" db="EMBL/GenBank/DDBJ databases">
        <title>Draft genome sequence of Microdochium bolleyi, a fungal endophyte of beachgrass.</title>
        <authorList>
            <consortium name="DOE Joint Genome Institute"/>
            <person name="David A.S."/>
            <person name="May G."/>
            <person name="Haridas S."/>
            <person name="Lim J."/>
            <person name="Wang M."/>
            <person name="Labutti K."/>
            <person name="Lipzen A."/>
            <person name="Barry K."/>
            <person name="Grigoriev I.V."/>
        </authorList>
    </citation>
    <scope>NUCLEOTIDE SEQUENCE [LARGE SCALE GENOMIC DNA]</scope>
    <source>
        <strain evidence="8">J235TASD1</strain>
    </source>
</reference>
<gene>
    <name evidence="7" type="ORF">Micbo1qcDRAFT_229624</name>
</gene>
<feature type="transmembrane region" description="Helical" evidence="6">
    <location>
        <begin position="276"/>
        <end position="301"/>
    </location>
</feature>
<comment type="subcellular location">
    <subcellularLocation>
        <location evidence="1">Membrane</location>
        <topology evidence="1">Multi-pass membrane protein</topology>
    </subcellularLocation>
</comment>
<protein>
    <submittedName>
        <fullName evidence="7">Amino acid permease</fullName>
    </submittedName>
</protein>